<proteinExistence type="inferred from homology"/>
<dbReference type="HAMAP" id="MF_00530">
    <property type="entry name" value="ATP_synth_epsil_bac"/>
    <property type="match status" value="1"/>
</dbReference>
<dbReference type="Proteomes" id="UP000320776">
    <property type="component" value="Chromosome"/>
</dbReference>
<feature type="domain" description="ATP synthase F1 complex delta/epsilon subunit N-terminal" evidence="10">
    <location>
        <begin position="5"/>
        <end position="81"/>
    </location>
</feature>
<dbReference type="GO" id="GO:0005524">
    <property type="term" value="F:ATP binding"/>
    <property type="evidence" value="ECO:0007669"/>
    <property type="project" value="UniProtKB-UniRule"/>
</dbReference>
<dbReference type="InterPro" id="IPR001469">
    <property type="entry name" value="ATP_synth_F1_dsu/esu"/>
</dbReference>
<evidence type="ECO:0000256" key="3">
    <source>
        <dbReference type="ARBA" id="ARBA00022448"/>
    </source>
</evidence>
<evidence type="ECO:0000256" key="1">
    <source>
        <dbReference type="ARBA" id="ARBA00004184"/>
    </source>
</evidence>
<dbReference type="PANTHER" id="PTHR13822:SF10">
    <property type="entry name" value="ATP SYNTHASE EPSILON CHAIN, CHLOROPLASTIC"/>
    <property type="match status" value="1"/>
</dbReference>
<dbReference type="CDD" id="cd12152">
    <property type="entry name" value="F1-ATPase_delta"/>
    <property type="match status" value="1"/>
</dbReference>
<evidence type="ECO:0000256" key="5">
    <source>
        <dbReference type="ARBA" id="ARBA00023136"/>
    </source>
</evidence>
<dbReference type="GO" id="GO:0005886">
    <property type="term" value="C:plasma membrane"/>
    <property type="evidence" value="ECO:0007669"/>
    <property type="project" value="UniProtKB-SubCell"/>
</dbReference>
<dbReference type="GO" id="GO:0012505">
    <property type="term" value="C:endomembrane system"/>
    <property type="evidence" value="ECO:0007669"/>
    <property type="project" value="UniProtKB-SubCell"/>
</dbReference>
<dbReference type="AlphaFoldDB" id="A0A517DVY8"/>
<keyword evidence="4 8" id="KW-0406">Ion transport</keyword>
<gene>
    <name evidence="11" type="primary">atpC_1</name>
    <name evidence="8" type="synonym">atpC</name>
    <name evidence="11" type="ORF">SPTER_28160</name>
</gene>
<comment type="function">
    <text evidence="8">Produces ATP from ADP in the presence of a proton gradient across the membrane.</text>
</comment>
<dbReference type="Gene3D" id="2.60.15.10">
    <property type="entry name" value="F0F1 ATP synthase delta/epsilon subunit, N-terminal"/>
    <property type="match status" value="1"/>
</dbReference>
<dbReference type="Pfam" id="PF02823">
    <property type="entry name" value="ATP-synt_DE_N"/>
    <property type="match status" value="1"/>
</dbReference>
<dbReference type="SUPFAM" id="SSF51344">
    <property type="entry name" value="Epsilon subunit of F1F0-ATP synthase N-terminal domain"/>
    <property type="match status" value="1"/>
</dbReference>
<name>A0A517DVY8_9FIRM</name>
<keyword evidence="8" id="KW-1003">Cell membrane</keyword>
<evidence type="ECO:0000259" key="10">
    <source>
        <dbReference type="Pfam" id="PF02823"/>
    </source>
</evidence>
<organism evidence="11 12">
    <name type="scientific">Sporomusa termitida</name>
    <dbReference type="NCBI Taxonomy" id="2377"/>
    <lineage>
        <taxon>Bacteria</taxon>
        <taxon>Bacillati</taxon>
        <taxon>Bacillota</taxon>
        <taxon>Negativicutes</taxon>
        <taxon>Selenomonadales</taxon>
        <taxon>Sporomusaceae</taxon>
        <taxon>Sporomusa</taxon>
    </lineage>
</organism>
<keyword evidence="5 8" id="KW-0472">Membrane</keyword>
<reference evidence="11 12" key="1">
    <citation type="submission" date="2019-02" db="EMBL/GenBank/DDBJ databases">
        <title>Closed genome of Sporomusa termitida DSM 4440.</title>
        <authorList>
            <person name="Poehlein A."/>
            <person name="Daniel R."/>
        </authorList>
    </citation>
    <scope>NUCLEOTIDE SEQUENCE [LARGE SCALE GENOMIC DNA]</scope>
    <source>
        <strain evidence="11 12">DSM 4440</strain>
    </source>
</reference>
<comment type="subunit">
    <text evidence="8 9">F-type ATPases have 2 components, CF(1) - the catalytic core - and CF(0) - the membrane proton channel. CF(1) has five subunits: alpha(3), beta(3), gamma(1), delta(1), epsilon(1). CF(0) has three main subunits: a, b and c.</text>
</comment>
<comment type="similarity">
    <text evidence="2 8 9">Belongs to the ATPase epsilon chain family.</text>
</comment>
<evidence type="ECO:0000256" key="8">
    <source>
        <dbReference type="HAMAP-Rule" id="MF_00530"/>
    </source>
</evidence>
<dbReference type="GO" id="GO:0046933">
    <property type="term" value="F:proton-transporting ATP synthase activity, rotational mechanism"/>
    <property type="evidence" value="ECO:0007669"/>
    <property type="project" value="UniProtKB-UniRule"/>
</dbReference>
<keyword evidence="8" id="KW-0375">Hydrogen ion transport</keyword>
<keyword evidence="6 8" id="KW-0139">CF(1)</keyword>
<keyword evidence="7 8" id="KW-0066">ATP synthesis</keyword>
<sequence length="125" mass="13964">MASKMRLDIVTPDRIVYSKNVNRVIASTPAGDLDILPGHSWRITSLEISAIKIIRDKNEQQLSLSGGFIEVHKNKLMVLASFVETQTEIDGKRAKAARVQKELKLNGGIVLTRRARIRTYHSTAP</sequence>
<dbReference type="OrthoDB" id="9804110at2"/>
<dbReference type="RefSeq" id="WP_144350925.1">
    <property type="nucleotide sequence ID" value="NZ_CP036259.1"/>
</dbReference>
<keyword evidence="12" id="KW-1185">Reference proteome</keyword>
<dbReference type="NCBIfam" id="TIGR01216">
    <property type="entry name" value="ATP_synt_epsi"/>
    <property type="match status" value="1"/>
</dbReference>
<evidence type="ECO:0000256" key="2">
    <source>
        <dbReference type="ARBA" id="ARBA00005712"/>
    </source>
</evidence>
<evidence type="ECO:0000256" key="9">
    <source>
        <dbReference type="RuleBase" id="RU003656"/>
    </source>
</evidence>
<dbReference type="KEGG" id="sted:SPTER_28160"/>
<evidence type="ECO:0000256" key="7">
    <source>
        <dbReference type="ARBA" id="ARBA00023310"/>
    </source>
</evidence>
<comment type="subcellular location">
    <subcellularLocation>
        <location evidence="8">Cell membrane</location>
        <topology evidence="8">Peripheral membrane protein</topology>
    </subcellularLocation>
    <subcellularLocation>
        <location evidence="1">Endomembrane system</location>
        <topology evidence="1">Peripheral membrane protein</topology>
    </subcellularLocation>
</comment>
<protein>
    <recommendedName>
        <fullName evidence="8">ATP synthase epsilon chain</fullName>
    </recommendedName>
    <alternativeName>
        <fullName evidence="8">ATP synthase F1 sector epsilon subunit</fullName>
    </alternativeName>
    <alternativeName>
        <fullName evidence="8">F-ATPase epsilon subunit</fullName>
    </alternativeName>
</protein>
<dbReference type="GO" id="GO:0045259">
    <property type="term" value="C:proton-transporting ATP synthase complex"/>
    <property type="evidence" value="ECO:0007669"/>
    <property type="project" value="UniProtKB-KW"/>
</dbReference>
<evidence type="ECO:0000313" key="11">
    <source>
        <dbReference type="EMBL" id="QDR81436.1"/>
    </source>
</evidence>
<dbReference type="InterPro" id="IPR036771">
    <property type="entry name" value="ATPsynth_dsu/esu_N"/>
</dbReference>
<evidence type="ECO:0000256" key="6">
    <source>
        <dbReference type="ARBA" id="ARBA00023196"/>
    </source>
</evidence>
<dbReference type="InterPro" id="IPR020546">
    <property type="entry name" value="ATP_synth_F1_dsu/esu_N"/>
</dbReference>
<evidence type="ECO:0000313" key="12">
    <source>
        <dbReference type="Proteomes" id="UP000320776"/>
    </source>
</evidence>
<dbReference type="EMBL" id="CP036259">
    <property type="protein sequence ID" value="QDR81436.1"/>
    <property type="molecule type" value="Genomic_DNA"/>
</dbReference>
<keyword evidence="3 8" id="KW-0813">Transport</keyword>
<accession>A0A517DVY8</accession>
<evidence type="ECO:0000256" key="4">
    <source>
        <dbReference type="ARBA" id="ARBA00023065"/>
    </source>
</evidence>
<dbReference type="PANTHER" id="PTHR13822">
    <property type="entry name" value="ATP SYNTHASE DELTA/EPSILON CHAIN"/>
    <property type="match status" value="1"/>
</dbReference>